<feature type="compositionally biased region" description="Basic and acidic residues" evidence="1">
    <location>
        <begin position="21"/>
        <end position="30"/>
    </location>
</feature>
<sequence length="124" mass="13090">MVFGTVEIPDVPEMPQTSIGHGDRAEKTIDPESEAETDEGMHEETEGAADEDLTETKAIMIDVVVHPSLAPVAGSSEAGSSGVTPGTEAQIDITTDLPGSPLYLPLCLSLIYISDSVLFAFEEK</sequence>
<evidence type="ECO:0008006" key="4">
    <source>
        <dbReference type="Google" id="ProtNLM"/>
    </source>
</evidence>
<dbReference type="AlphaFoldDB" id="M1DXY7"/>
<dbReference type="HOGENOM" id="CLU_029307_11_1_1"/>
<evidence type="ECO:0000313" key="3">
    <source>
        <dbReference type="Proteomes" id="UP000011115"/>
    </source>
</evidence>
<evidence type="ECO:0000256" key="1">
    <source>
        <dbReference type="SAM" id="MobiDB-lite"/>
    </source>
</evidence>
<dbReference type="PaxDb" id="4113-PGSC0003DMT400096211"/>
<dbReference type="Gramene" id="PGSC0003DMT400096211">
    <property type="protein sequence ID" value="PGSC0003DMT400096211"/>
    <property type="gene ID" value="PGSC0003DMG400045782"/>
</dbReference>
<protein>
    <recommendedName>
        <fullName evidence="4">Polyprotein protein</fullName>
    </recommendedName>
</protein>
<dbReference type="EnsemblPlants" id="PGSC0003DMT400096211">
    <property type="protein sequence ID" value="PGSC0003DMT400096211"/>
    <property type="gene ID" value="PGSC0003DMG400045782"/>
</dbReference>
<evidence type="ECO:0000313" key="2">
    <source>
        <dbReference type="EnsemblPlants" id="PGSC0003DMT400096211"/>
    </source>
</evidence>
<accession>M1DXY7</accession>
<keyword evidence="3" id="KW-1185">Reference proteome</keyword>
<reference evidence="2" key="2">
    <citation type="submission" date="2015-06" db="UniProtKB">
        <authorList>
            <consortium name="EnsemblPlants"/>
        </authorList>
    </citation>
    <scope>IDENTIFICATION</scope>
    <source>
        <strain evidence="2">DM1-3 516 R44</strain>
    </source>
</reference>
<dbReference type="Proteomes" id="UP000011115">
    <property type="component" value="Unassembled WGS sequence"/>
</dbReference>
<proteinExistence type="predicted"/>
<reference evidence="3" key="1">
    <citation type="journal article" date="2011" name="Nature">
        <title>Genome sequence and analysis of the tuber crop potato.</title>
        <authorList>
            <consortium name="The Potato Genome Sequencing Consortium"/>
        </authorList>
    </citation>
    <scope>NUCLEOTIDE SEQUENCE [LARGE SCALE GENOMIC DNA]</scope>
    <source>
        <strain evidence="3">cv. DM1-3 516 R44</strain>
    </source>
</reference>
<organism evidence="2 3">
    <name type="scientific">Solanum tuberosum</name>
    <name type="common">Potato</name>
    <dbReference type="NCBI Taxonomy" id="4113"/>
    <lineage>
        <taxon>Eukaryota</taxon>
        <taxon>Viridiplantae</taxon>
        <taxon>Streptophyta</taxon>
        <taxon>Embryophyta</taxon>
        <taxon>Tracheophyta</taxon>
        <taxon>Spermatophyta</taxon>
        <taxon>Magnoliopsida</taxon>
        <taxon>eudicotyledons</taxon>
        <taxon>Gunneridae</taxon>
        <taxon>Pentapetalae</taxon>
        <taxon>asterids</taxon>
        <taxon>lamiids</taxon>
        <taxon>Solanales</taxon>
        <taxon>Solanaceae</taxon>
        <taxon>Solanoideae</taxon>
        <taxon>Solaneae</taxon>
        <taxon>Solanum</taxon>
    </lineage>
</organism>
<feature type="region of interest" description="Disordered" evidence="1">
    <location>
        <begin position="1"/>
        <end position="52"/>
    </location>
</feature>
<dbReference type="InParanoid" id="M1DXY7"/>
<name>M1DXY7_SOLTU</name>